<keyword evidence="1" id="KW-0812">Transmembrane</keyword>
<keyword evidence="1" id="KW-1133">Transmembrane helix</keyword>
<dbReference type="Pfam" id="PF12787">
    <property type="entry name" value="EcsC"/>
    <property type="match status" value="1"/>
</dbReference>
<dbReference type="PANTHER" id="PTHR41260">
    <property type="entry name" value="PROTEIN ECSC"/>
    <property type="match status" value="1"/>
</dbReference>
<feature type="transmembrane region" description="Helical" evidence="1">
    <location>
        <begin position="211"/>
        <end position="231"/>
    </location>
</feature>
<accession>A0ABW4JKM0</accession>
<evidence type="ECO:0000313" key="2">
    <source>
        <dbReference type="EMBL" id="MFD1676891.1"/>
    </source>
</evidence>
<dbReference type="RefSeq" id="WP_377944799.1">
    <property type="nucleotide sequence ID" value="NZ_JBHUCX010000083.1"/>
</dbReference>
<dbReference type="PANTHER" id="PTHR41260:SF1">
    <property type="entry name" value="PROTEIN ECSC"/>
    <property type="match status" value="1"/>
</dbReference>
<gene>
    <name evidence="2" type="ORF">ACFSB2_19645</name>
</gene>
<keyword evidence="1" id="KW-0472">Membrane</keyword>
<protein>
    <submittedName>
        <fullName evidence="2">EcsC family protein</fullName>
    </submittedName>
</protein>
<proteinExistence type="predicted"/>
<keyword evidence="3" id="KW-1185">Reference proteome</keyword>
<dbReference type="Proteomes" id="UP001597079">
    <property type="component" value="Unassembled WGS sequence"/>
</dbReference>
<reference evidence="3" key="1">
    <citation type="journal article" date="2019" name="Int. J. Syst. Evol. Microbiol.">
        <title>The Global Catalogue of Microorganisms (GCM) 10K type strain sequencing project: providing services to taxonomists for standard genome sequencing and annotation.</title>
        <authorList>
            <consortium name="The Broad Institute Genomics Platform"/>
            <consortium name="The Broad Institute Genome Sequencing Center for Infectious Disease"/>
            <person name="Wu L."/>
            <person name="Ma J."/>
        </authorList>
    </citation>
    <scope>NUCLEOTIDE SEQUENCE [LARGE SCALE GENOMIC DNA]</scope>
    <source>
        <strain evidence="3">CGMCC 1.12286</strain>
    </source>
</reference>
<comment type="caution">
    <text evidence="2">The sequence shown here is derived from an EMBL/GenBank/DDBJ whole genome shotgun (WGS) entry which is preliminary data.</text>
</comment>
<evidence type="ECO:0000256" key="1">
    <source>
        <dbReference type="SAM" id="Phobius"/>
    </source>
</evidence>
<dbReference type="EMBL" id="JBHUCX010000083">
    <property type="protein sequence ID" value="MFD1676891.1"/>
    <property type="molecule type" value="Genomic_DNA"/>
</dbReference>
<name>A0ABW4JKM0_9BACL</name>
<sequence length="287" mass="31419">MTEQDMQDLQCAARILEFPTFTAQVSKVIGKPAELTLKSLPAPVKSKVGEYTQACFEAAFRVVLLTVDTKKRFKKASNLLHKGLVVATGATGGFFGGATMAAELSLSTGIMMRSIAEVAREEGEDLTAVESRLACIAVLGLDTSNITGTEKIDTSRYFLIRRAMADELTTAAEYLASNTVTDETAPIVAKFLNKIAERFGIQLTEKMVAELVPVIGAVTAASLNYLFIAHFQRIARGHFMIRRLERVYGKERIKIEYEAALARMKDQSPNDDIVDVEREVAATNEDG</sequence>
<dbReference type="InterPro" id="IPR024787">
    <property type="entry name" value="EcsC"/>
</dbReference>
<organism evidence="2 3">
    <name type="scientific">Alicyclobacillus fodiniaquatilis</name>
    <dbReference type="NCBI Taxonomy" id="1661150"/>
    <lineage>
        <taxon>Bacteria</taxon>
        <taxon>Bacillati</taxon>
        <taxon>Bacillota</taxon>
        <taxon>Bacilli</taxon>
        <taxon>Bacillales</taxon>
        <taxon>Alicyclobacillaceae</taxon>
        <taxon>Alicyclobacillus</taxon>
    </lineage>
</organism>
<evidence type="ECO:0000313" key="3">
    <source>
        <dbReference type="Proteomes" id="UP001597079"/>
    </source>
</evidence>
<feature type="transmembrane region" description="Helical" evidence="1">
    <location>
        <begin position="79"/>
        <end position="102"/>
    </location>
</feature>